<gene>
    <name evidence="1" type="ORF">SAMN05444972_11849</name>
</gene>
<protein>
    <recommendedName>
        <fullName evidence="3">Lipoprotein</fullName>
    </recommendedName>
</protein>
<dbReference type="Proteomes" id="UP000198660">
    <property type="component" value="Unassembled WGS sequence"/>
</dbReference>
<name>A0A1I6UNE4_9BACL</name>
<evidence type="ECO:0000313" key="2">
    <source>
        <dbReference type="Proteomes" id="UP000198660"/>
    </source>
</evidence>
<dbReference type="EMBL" id="FPAA01000018">
    <property type="protein sequence ID" value="SFT02969.1"/>
    <property type="molecule type" value="Genomic_DNA"/>
</dbReference>
<reference evidence="2" key="1">
    <citation type="submission" date="2016-10" db="EMBL/GenBank/DDBJ databases">
        <authorList>
            <person name="Varghese N."/>
            <person name="Submissions S."/>
        </authorList>
    </citation>
    <scope>NUCLEOTIDE SEQUENCE [LARGE SCALE GENOMIC DNA]</scope>
    <source>
        <strain evidence="2">DSM 45789</strain>
    </source>
</reference>
<sequence length="165" mass="18550">MKKITNTLLVLSITALLLGGCSQENTTTEKSFDSESEAIKAAMKDDSEISRIIGESPYVNKERIVVYLYKSEGDEGIGTATLTHKGKSITWTKNGPEVMVKYQQNYDVEVHGVVKSASGKKYDLYAGVAHRPHQTIDTQMKHDVKPKVDKKSKIYYYLVPITKYR</sequence>
<dbReference type="RefSeq" id="WP_091839691.1">
    <property type="nucleotide sequence ID" value="NZ_FPAA01000018.1"/>
</dbReference>
<keyword evidence="2" id="KW-1185">Reference proteome</keyword>
<dbReference type="AlphaFoldDB" id="A0A1I6UNE4"/>
<evidence type="ECO:0008006" key="3">
    <source>
        <dbReference type="Google" id="ProtNLM"/>
    </source>
</evidence>
<accession>A0A1I6UNE4</accession>
<dbReference type="OrthoDB" id="2922346at2"/>
<organism evidence="1 2">
    <name type="scientific">Marininema halotolerans</name>
    <dbReference type="NCBI Taxonomy" id="1155944"/>
    <lineage>
        <taxon>Bacteria</taxon>
        <taxon>Bacillati</taxon>
        <taxon>Bacillota</taxon>
        <taxon>Bacilli</taxon>
        <taxon>Bacillales</taxon>
        <taxon>Thermoactinomycetaceae</taxon>
        <taxon>Marininema</taxon>
    </lineage>
</organism>
<proteinExistence type="predicted"/>
<evidence type="ECO:0000313" key="1">
    <source>
        <dbReference type="EMBL" id="SFT02969.1"/>
    </source>
</evidence>
<dbReference type="PROSITE" id="PS51257">
    <property type="entry name" value="PROKAR_LIPOPROTEIN"/>
    <property type="match status" value="1"/>
</dbReference>